<gene>
    <name evidence="6" type="ORF">DC083_01225</name>
</gene>
<dbReference type="InterPro" id="IPR036388">
    <property type="entry name" value="WH-like_DNA-bd_sf"/>
</dbReference>
<organism evidence="6 7">
    <name type="scientific">Ignatzschineria ureiclastica</name>
    <dbReference type="NCBI Taxonomy" id="472582"/>
    <lineage>
        <taxon>Bacteria</taxon>
        <taxon>Pseudomonadati</taxon>
        <taxon>Pseudomonadota</taxon>
        <taxon>Gammaproteobacteria</taxon>
        <taxon>Cardiobacteriales</taxon>
        <taxon>Ignatzschineriaceae</taxon>
        <taxon>Ignatzschineria</taxon>
    </lineage>
</organism>
<feature type="domain" description="IclR-ED" evidence="5">
    <location>
        <begin position="84"/>
        <end position="268"/>
    </location>
</feature>
<dbReference type="Pfam" id="PF01614">
    <property type="entry name" value="IclR_C"/>
    <property type="match status" value="1"/>
</dbReference>
<keyword evidence="7" id="KW-1185">Reference proteome</keyword>
<dbReference type="Gene3D" id="1.10.10.10">
    <property type="entry name" value="Winged helix-like DNA-binding domain superfamily/Winged helix DNA-binding domain"/>
    <property type="match status" value="1"/>
</dbReference>
<keyword evidence="1" id="KW-0805">Transcription regulation</keyword>
<dbReference type="AlphaFoldDB" id="A0A2U2AGX7"/>
<dbReference type="InterPro" id="IPR014757">
    <property type="entry name" value="Tscrpt_reg_IclR_C"/>
</dbReference>
<dbReference type="RefSeq" id="WP_109188462.1">
    <property type="nucleotide sequence ID" value="NZ_BMYA01000001.1"/>
</dbReference>
<evidence type="ECO:0000256" key="1">
    <source>
        <dbReference type="ARBA" id="ARBA00023015"/>
    </source>
</evidence>
<dbReference type="InterPro" id="IPR029016">
    <property type="entry name" value="GAF-like_dom_sf"/>
</dbReference>
<accession>A0A2U2AGX7</accession>
<dbReference type="SUPFAM" id="SSF55781">
    <property type="entry name" value="GAF domain-like"/>
    <property type="match status" value="1"/>
</dbReference>
<keyword evidence="3" id="KW-0804">Transcription</keyword>
<dbReference type="EMBL" id="QEWQ01000001">
    <property type="protein sequence ID" value="PWD81839.1"/>
    <property type="molecule type" value="Genomic_DNA"/>
</dbReference>
<evidence type="ECO:0000259" key="5">
    <source>
        <dbReference type="PROSITE" id="PS51078"/>
    </source>
</evidence>
<evidence type="ECO:0000259" key="4">
    <source>
        <dbReference type="PROSITE" id="PS51077"/>
    </source>
</evidence>
<dbReference type="GO" id="GO:0045892">
    <property type="term" value="P:negative regulation of DNA-templated transcription"/>
    <property type="evidence" value="ECO:0007669"/>
    <property type="project" value="TreeGrafter"/>
</dbReference>
<dbReference type="PANTHER" id="PTHR30136:SF34">
    <property type="entry name" value="TRANSCRIPTIONAL REGULATOR"/>
    <property type="match status" value="1"/>
</dbReference>
<feature type="domain" description="HTH iclR-type" evidence="4">
    <location>
        <begin position="23"/>
        <end position="83"/>
    </location>
</feature>
<dbReference type="InterPro" id="IPR050707">
    <property type="entry name" value="HTH_MetabolicPath_Reg"/>
</dbReference>
<dbReference type="SMART" id="SM00346">
    <property type="entry name" value="HTH_ICLR"/>
    <property type="match status" value="1"/>
</dbReference>
<dbReference type="GO" id="GO:0003677">
    <property type="term" value="F:DNA binding"/>
    <property type="evidence" value="ECO:0007669"/>
    <property type="project" value="UniProtKB-KW"/>
</dbReference>
<dbReference type="Proteomes" id="UP000245020">
    <property type="component" value="Unassembled WGS sequence"/>
</dbReference>
<protein>
    <submittedName>
        <fullName evidence="6">IclR family transcriptional regulator</fullName>
    </submittedName>
</protein>
<dbReference type="GO" id="GO:0003700">
    <property type="term" value="F:DNA-binding transcription factor activity"/>
    <property type="evidence" value="ECO:0007669"/>
    <property type="project" value="TreeGrafter"/>
</dbReference>
<name>A0A2U2AGX7_9GAMM</name>
<proteinExistence type="predicted"/>
<dbReference type="OrthoDB" id="9807558at2"/>
<dbReference type="PANTHER" id="PTHR30136">
    <property type="entry name" value="HELIX-TURN-HELIX TRANSCRIPTIONAL REGULATOR, ICLR FAMILY"/>
    <property type="match status" value="1"/>
</dbReference>
<dbReference type="SUPFAM" id="SSF46785">
    <property type="entry name" value="Winged helix' DNA-binding domain"/>
    <property type="match status" value="1"/>
</dbReference>
<dbReference type="PROSITE" id="PS51077">
    <property type="entry name" value="HTH_ICLR"/>
    <property type="match status" value="1"/>
</dbReference>
<evidence type="ECO:0000313" key="7">
    <source>
        <dbReference type="Proteomes" id="UP000245020"/>
    </source>
</evidence>
<reference evidence="7" key="1">
    <citation type="submission" date="2018-05" db="EMBL/GenBank/DDBJ databases">
        <title>Ignatzschineria dubaiensis sp. nov., isolated from necrotic foot tissues of dromedaries (Camelus dromedarius) and associated maggots in Dubai, United Arab Emirates.</title>
        <authorList>
            <person name="Tsang C.C."/>
            <person name="Tang J.Y.M."/>
            <person name="Fong J.Y.H."/>
            <person name="Kinne J."/>
            <person name="Lee H.H."/>
            <person name="Joseph M."/>
            <person name="Jose S."/>
            <person name="Schuster R.K."/>
            <person name="Tang Y."/>
            <person name="Sivakumar S."/>
            <person name="Chen J.H.K."/>
            <person name="Teng J.L.L."/>
            <person name="Lau S.K.P."/>
            <person name="Wernery U."/>
            <person name="Woo P.C.Y."/>
        </authorList>
    </citation>
    <scope>NUCLEOTIDE SEQUENCE [LARGE SCALE GENOMIC DNA]</scope>
    <source>
        <strain evidence="7">KCTC 22644</strain>
    </source>
</reference>
<evidence type="ECO:0000313" key="6">
    <source>
        <dbReference type="EMBL" id="PWD81839.1"/>
    </source>
</evidence>
<keyword evidence="2" id="KW-0238">DNA-binding</keyword>
<dbReference type="Gene3D" id="3.30.450.40">
    <property type="match status" value="1"/>
</dbReference>
<evidence type="ECO:0000256" key="3">
    <source>
        <dbReference type="ARBA" id="ARBA00023163"/>
    </source>
</evidence>
<dbReference type="Pfam" id="PF09339">
    <property type="entry name" value="HTH_IclR"/>
    <property type="match status" value="1"/>
</dbReference>
<dbReference type="InterPro" id="IPR005471">
    <property type="entry name" value="Tscrpt_reg_IclR_N"/>
</dbReference>
<dbReference type="PROSITE" id="PS51078">
    <property type="entry name" value="ICLR_ED"/>
    <property type="match status" value="1"/>
</dbReference>
<evidence type="ECO:0000256" key="2">
    <source>
        <dbReference type="ARBA" id="ARBA00023125"/>
    </source>
</evidence>
<sequence length="268" mass="29904">MYQAIIDEMNPILEQHAEDSDFITAFARGMMIFQILSVSQRPMTISDIAKVTSFPRATVRRGLYTLLQLGYVIQEDRYYELSSKILTLAHSYLASQSLPNIAQPILENMAREANAPASMAILVHNEIIYIARASVNNGRIIADTLTIGSHLPAYCSSMGRVLLAAEPTEKQLEILNKSQLRPYTEHTIYEIEALLKKFDEVKTQGYALINQELEIGLYSIAVPVFDKSGHTVAALNINIHSLQQQADEVVANNLPILQRAANLLTSFI</sequence>
<comment type="caution">
    <text evidence="6">The sequence shown here is derived from an EMBL/GenBank/DDBJ whole genome shotgun (WGS) entry which is preliminary data.</text>
</comment>
<dbReference type="InterPro" id="IPR036390">
    <property type="entry name" value="WH_DNA-bd_sf"/>
</dbReference>